<dbReference type="Proteomes" id="UP000789920">
    <property type="component" value="Unassembled WGS sequence"/>
</dbReference>
<keyword evidence="2" id="KW-1185">Reference proteome</keyword>
<organism evidence="1 2">
    <name type="scientific">Racocetra persica</name>
    <dbReference type="NCBI Taxonomy" id="160502"/>
    <lineage>
        <taxon>Eukaryota</taxon>
        <taxon>Fungi</taxon>
        <taxon>Fungi incertae sedis</taxon>
        <taxon>Mucoromycota</taxon>
        <taxon>Glomeromycotina</taxon>
        <taxon>Glomeromycetes</taxon>
        <taxon>Diversisporales</taxon>
        <taxon>Gigasporaceae</taxon>
        <taxon>Racocetra</taxon>
    </lineage>
</organism>
<gene>
    <name evidence="1" type="ORF">RPERSI_LOCUS20852</name>
</gene>
<name>A0ACA9RLS8_9GLOM</name>
<proteinExistence type="predicted"/>
<evidence type="ECO:0000313" key="1">
    <source>
        <dbReference type="EMBL" id="CAG8800130.1"/>
    </source>
</evidence>
<accession>A0ACA9RLS8</accession>
<sequence>MDRLTSKTEQSIFIMIHNPLSIICALRIWYNISCDHTTRAKWLIFHHGRSHALFNAVDCDLINMKIRNEILDYDISLMRKTKSSWAEDIDFNILNCILMKVHELYSKENLKIRENDMELFYFLSGGPQNLTDAKIILENNYNKISELISIYRFTLFPRRPNSS</sequence>
<reference evidence="1" key="1">
    <citation type="submission" date="2021-06" db="EMBL/GenBank/DDBJ databases">
        <authorList>
            <person name="Kallberg Y."/>
            <person name="Tangrot J."/>
            <person name="Rosling A."/>
        </authorList>
    </citation>
    <scope>NUCLEOTIDE SEQUENCE</scope>
    <source>
        <strain evidence="1">MA461A</strain>
    </source>
</reference>
<protein>
    <submittedName>
        <fullName evidence="1">28768_t:CDS:1</fullName>
    </submittedName>
</protein>
<dbReference type="EMBL" id="CAJVQC010059813">
    <property type="protein sequence ID" value="CAG8800130.1"/>
    <property type="molecule type" value="Genomic_DNA"/>
</dbReference>
<feature type="non-terminal residue" evidence="1">
    <location>
        <position position="163"/>
    </location>
</feature>
<comment type="caution">
    <text evidence="1">The sequence shown here is derived from an EMBL/GenBank/DDBJ whole genome shotgun (WGS) entry which is preliminary data.</text>
</comment>
<evidence type="ECO:0000313" key="2">
    <source>
        <dbReference type="Proteomes" id="UP000789920"/>
    </source>
</evidence>